<evidence type="ECO:0000313" key="3">
    <source>
        <dbReference type="Proteomes" id="UP000663722"/>
    </source>
</evidence>
<organism evidence="2 3">
    <name type="scientific">Desulfonema magnum</name>
    <dbReference type="NCBI Taxonomy" id="45655"/>
    <lineage>
        <taxon>Bacteria</taxon>
        <taxon>Pseudomonadati</taxon>
        <taxon>Thermodesulfobacteriota</taxon>
        <taxon>Desulfobacteria</taxon>
        <taxon>Desulfobacterales</taxon>
        <taxon>Desulfococcaceae</taxon>
        <taxon>Desulfonema</taxon>
    </lineage>
</organism>
<evidence type="ECO:0000313" key="2">
    <source>
        <dbReference type="EMBL" id="QTA92111.1"/>
    </source>
</evidence>
<keyword evidence="3" id="KW-1185">Reference proteome</keyword>
<sequence>MPSRLRGKKTDVSRLLSEKIRHKDTKEPQRDFVKLCAFAASWQKNGCVPPFIRKN</sequence>
<dbReference type="AlphaFoldDB" id="A0A975GSI8"/>
<name>A0A975GSI8_9BACT</name>
<dbReference type="EMBL" id="CP061800">
    <property type="protein sequence ID" value="QTA92111.1"/>
    <property type="molecule type" value="Genomic_DNA"/>
</dbReference>
<dbReference type="KEGG" id="dmm:dnm_081860"/>
<evidence type="ECO:0000256" key="1">
    <source>
        <dbReference type="SAM" id="MobiDB-lite"/>
    </source>
</evidence>
<feature type="compositionally biased region" description="Basic and acidic residues" evidence="1">
    <location>
        <begin position="8"/>
        <end position="26"/>
    </location>
</feature>
<accession>A0A975GSI8</accession>
<protein>
    <submittedName>
        <fullName evidence="2">Uncharacterized protein</fullName>
    </submittedName>
</protein>
<reference evidence="2" key="1">
    <citation type="journal article" date="2021" name="Microb. Physiol.">
        <title>Proteogenomic Insights into the Physiology of Marine, Sulfate-Reducing, Filamentous Desulfonema limicola and Desulfonema magnum.</title>
        <authorList>
            <person name="Schnaars V."/>
            <person name="Wohlbrand L."/>
            <person name="Scheve S."/>
            <person name="Hinrichs C."/>
            <person name="Reinhardt R."/>
            <person name="Rabus R."/>
        </authorList>
    </citation>
    <scope>NUCLEOTIDE SEQUENCE</scope>
    <source>
        <strain evidence="2">4be13</strain>
    </source>
</reference>
<dbReference type="Proteomes" id="UP000663722">
    <property type="component" value="Chromosome"/>
</dbReference>
<proteinExistence type="predicted"/>
<gene>
    <name evidence="2" type="ORF">dnm_081860</name>
</gene>
<feature type="region of interest" description="Disordered" evidence="1">
    <location>
        <begin position="1"/>
        <end position="26"/>
    </location>
</feature>